<dbReference type="CDD" id="cd03784">
    <property type="entry name" value="GT1_Gtf-like"/>
    <property type="match status" value="1"/>
</dbReference>
<dbReference type="InterPro" id="IPR002213">
    <property type="entry name" value="UDP_glucos_trans"/>
</dbReference>
<name>A0ABT6F3Z7_9BACT</name>
<reference evidence="2 3" key="1">
    <citation type="submission" date="2023-03" db="EMBL/GenBank/DDBJ databases">
        <title>Paludisphaera mucosa sp. nov. a novel planctomycete from northern fen.</title>
        <authorList>
            <person name="Ivanova A."/>
        </authorList>
    </citation>
    <scope>NUCLEOTIDE SEQUENCE [LARGE SCALE GENOMIC DNA]</scope>
    <source>
        <strain evidence="2 3">Pla2</strain>
    </source>
</reference>
<proteinExistence type="predicted"/>
<accession>A0ABT6F3Z7</accession>
<protein>
    <submittedName>
        <fullName evidence="2">Glycosyltransferase</fullName>
    </submittedName>
</protein>
<comment type="caution">
    <text evidence="2">The sequence shown here is derived from an EMBL/GenBank/DDBJ whole genome shotgun (WGS) entry which is preliminary data.</text>
</comment>
<dbReference type="PANTHER" id="PTHR48050:SF13">
    <property type="entry name" value="STEROL 3-BETA-GLUCOSYLTRANSFERASE UGT80A2"/>
    <property type="match status" value="1"/>
</dbReference>
<feature type="domain" description="Erythromycin biosynthesis protein CIII-like C-terminal" evidence="1">
    <location>
        <begin position="269"/>
        <end position="393"/>
    </location>
</feature>
<dbReference type="Proteomes" id="UP001216907">
    <property type="component" value="Unassembled WGS sequence"/>
</dbReference>
<dbReference type="Pfam" id="PF06722">
    <property type="entry name" value="EryCIII-like_C"/>
    <property type="match status" value="1"/>
</dbReference>
<sequence length="415" mass="44304">MSLPSPGHAYPMAALGRKLQSKGHEVVVFQLPDYERRVREAGLEYREIGRTSYPPGSMREIDARLGRLKGMAALRYTIREVAGSTRMVLDDAPDAIRAAGVEALVVDQAQVAGGTVAERLGLPFVSVALALPLNVDAETPPFQFPWRHREGFAARLRNRAGHVLAQAMGWPVAKVIQSRRRAWGMPLLGGVNAAFSRLAQITQLPAALELPGRRVPPTFHYTGPWTDPAARAAVDFPWDRLDPVRPMVYVSMGTLQNQRLPVFLMIAQACAGLDLQLVISLGGGSDPAALGGLPGDPIVVGFAPQLELIGRARLTIGHGGLNTTLESLEKGVPTVVLPVTNDQPGVGVRVEHAGVGRSVPVARASADRIREAVRTVLDDPGYRERASALRASIEAADGLNRAADLVAAAFAAAGR</sequence>
<dbReference type="SUPFAM" id="SSF53756">
    <property type="entry name" value="UDP-Glycosyltransferase/glycogen phosphorylase"/>
    <property type="match status" value="1"/>
</dbReference>
<dbReference type="PANTHER" id="PTHR48050">
    <property type="entry name" value="STEROL 3-BETA-GLUCOSYLTRANSFERASE"/>
    <property type="match status" value="1"/>
</dbReference>
<dbReference type="InterPro" id="IPR010610">
    <property type="entry name" value="EryCIII-like_C"/>
</dbReference>
<dbReference type="RefSeq" id="WP_277858671.1">
    <property type="nucleotide sequence ID" value="NZ_JARRAG010000001.1"/>
</dbReference>
<evidence type="ECO:0000313" key="3">
    <source>
        <dbReference type="Proteomes" id="UP001216907"/>
    </source>
</evidence>
<organism evidence="2 3">
    <name type="scientific">Paludisphaera mucosa</name>
    <dbReference type="NCBI Taxonomy" id="3030827"/>
    <lineage>
        <taxon>Bacteria</taxon>
        <taxon>Pseudomonadati</taxon>
        <taxon>Planctomycetota</taxon>
        <taxon>Planctomycetia</taxon>
        <taxon>Isosphaerales</taxon>
        <taxon>Isosphaeraceae</taxon>
        <taxon>Paludisphaera</taxon>
    </lineage>
</organism>
<gene>
    <name evidence="2" type="ORF">PZE19_00770</name>
</gene>
<dbReference type="Gene3D" id="3.40.50.2000">
    <property type="entry name" value="Glycogen Phosphorylase B"/>
    <property type="match status" value="2"/>
</dbReference>
<evidence type="ECO:0000313" key="2">
    <source>
        <dbReference type="EMBL" id="MDG3002307.1"/>
    </source>
</evidence>
<dbReference type="InterPro" id="IPR050426">
    <property type="entry name" value="Glycosyltransferase_28"/>
</dbReference>
<evidence type="ECO:0000259" key="1">
    <source>
        <dbReference type="Pfam" id="PF06722"/>
    </source>
</evidence>
<keyword evidence="3" id="KW-1185">Reference proteome</keyword>
<dbReference type="EMBL" id="JARRAG010000001">
    <property type="protein sequence ID" value="MDG3002307.1"/>
    <property type="molecule type" value="Genomic_DNA"/>
</dbReference>